<comment type="caution">
    <text evidence="1">The sequence shown here is derived from an EMBL/GenBank/DDBJ whole genome shotgun (WGS) entry which is preliminary data.</text>
</comment>
<dbReference type="EMBL" id="SRYG01000013">
    <property type="protein sequence ID" value="TGY65783.1"/>
    <property type="molecule type" value="Genomic_DNA"/>
</dbReference>
<keyword evidence="2" id="KW-1185">Reference proteome</keyword>
<name>A0AC61R7B9_9FIRM</name>
<reference evidence="1" key="1">
    <citation type="submission" date="2019-04" db="EMBL/GenBank/DDBJ databases">
        <title>Microbes associate with the intestines of laboratory mice.</title>
        <authorList>
            <person name="Navarre W."/>
            <person name="Wong E."/>
            <person name="Huang K."/>
            <person name="Tropini C."/>
            <person name="Ng K."/>
            <person name="Yu B."/>
        </authorList>
    </citation>
    <scope>NUCLEOTIDE SEQUENCE</scope>
    <source>
        <strain evidence="1">NM09_H32</strain>
    </source>
</reference>
<gene>
    <name evidence="1" type="ORF">E5336_07315</name>
</gene>
<organism evidence="1 2">
    <name type="scientific">Dubosiella muris</name>
    <dbReference type="NCBI Taxonomy" id="3038133"/>
    <lineage>
        <taxon>Bacteria</taxon>
        <taxon>Bacillati</taxon>
        <taxon>Bacillota</taxon>
        <taxon>Erysipelotrichia</taxon>
        <taxon>Erysipelotrichales</taxon>
        <taxon>Erysipelotrichaceae</taxon>
        <taxon>Dubosiella</taxon>
    </lineage>
</organism>
<proteinExistence type="predicted"/>
<accession>A0AC61R7B9</accession>
<sequence>MAQNIDWSAPWIDQCAWIFSNLENLTLDAKEALIVLLIAHYNRHDLPISTEAFAQKAKISEEEVDTIFQILSTKGYLTIDFVNGKVVFCLDGLVRMTRVPGKQLSKSLISEFEDEFGRDLSPQEMQKILDLSEKFTERQVICALNEASVYNKRNLTYIENVLISWSNKGLSTEDIESGIR</sequence>
<evidence type="ECO:0000313" key="1">
    <source>
        <dbReference type="EMBL" id="TGY65783.1"/>
    </source>
</evidence>
<protein>
    <submittedName>
        <fullName evidence="1">DnaD domain protein</fullName>
    </submittedName>
</protein>
<dbReference type="Proteomes" id="UP000308836">
    <property type="component" value="Unassembled WGS sequence"/>
</dbReference>
<evidence type="ECO:0000313" key="2">
    <source>
        <dbReference type="Proteomes" id="UP000308836"/>
    </source>
</evidence>